<evidence type="ECO:0000313" key="3">
    <source>
        <dbReference type="EMBL" id="ALA61196.1"/>
    </source>
</evidence>
<dbReference type="Proteomes" id="UP000069205">
    <property type="component" value="Chromosome"/>
</dbReference>
<keyword evidence="2" id="KW-0812">Transmembrane</keyword>
<dbReference type="PATRIC" id="fig|42253.5.peg.4761"/>
<dbReference type="KEGG" id="nmv:NITMOv2_4828"/>
<dbReference type="SUPFAM" id="SSF48452">
    <property type="entry name" value="TPR-like"/>
    <property type="match status" value="2"/>
</dbReference>
<dbReference type="PANTHER" id="PTHR45588">
    <property type="entry name" value="TPR DOMAIN-CONTAINING PROTEIN"/>
    <property type="match status" value="1"/>
</dbReference>
<gene>
    <name evidence="3" type="ORF">NITMOv2_4828</name>
</gene>
<keyword evidence="2" id="KW-0472">Membrane</keyword>
<name>A0A0K2GJT0_NITMO</name>
<dbReference type="AlphaFoldDB" id="A0A0K2GJT0"/>
<evidence type="ECO:0000256" key="1">
    <source>
        <dbReference type="PROSITE-ProRule" id="PRU00339"/>
    </source>
</evidence>
<dbReference type="PANTHER" id="PTHR45588:SF1">
    <property type="entry name" value="WW DOMAIN-CONTAINING PROTEIN"/>
    <property type="match status" value="1"/>
</dbReference>
<keyword evidence="1" id="KW-0802">TPR repeat</keyword>
<evidence type="ECO:0000313" key="4">
    <source>
        <dbReference type="Proteomes" id="UP000069205"/>
    </source>
</evidence>
<keyword evidence="2" id="KW-1133">Transmembrane helix</keyword>
<dbReference type="STRING" id="42253.NITMOv2_4828"/>
<feature type="repeat" description="TPR" evidence="1">
    <location>
        <begin position="82"/>
        <end position="115"/>
    </location>
</feature>
<dbReference type="InterPro" id="IPR019734">
    <property type="entry name" value="TPR_rpt"/>
</dbReference>
<dbReference type="InterPro" id="IPR011990">
    <property type="entry name" value="TPR-like_helical_dom_sf"/>
</dbReference>
<reference evidence="3 4" key="1">
    <citation type="journal article" date="2015" name="Proc. Natl. Acad. Sci. U.S.A.">
        <title>Expanded metabolic versatility of ubiquitous nitrite-oxidizing bacteria from the genus Nitrospira.</title>
        <authorList>
            <person name="Koch H."/>
            <person name="Lucker S."/>
            <person name="Albertsen M."/>
            <person name="Kitzinger K."/>
            <person name="Herbold C."/>
            <person name="Spieck E."/>
            <person name="Nielsen P.H."/>
            <person name="Wagner M."/>
            <person name="Daims H."/>
        </authorList>
    </citation>
    <scope>NUCLEOTIDE SEQUENCE [LARGE SCALE GENOMIC DNA]</scope>
    <source>
        <strain evidence="3 4">NSP M-1</strain>
    </source>
</reference>
<accession>A0A0K2GJT0</accession>
<dbReference type="PROSITE" id="PS50005">
    <property type="entry name" value="TPR"/>
    <property type="match status" value="1"/>
</dbReference>
<keyword evidence="4" id="KW-1185">Reference proteome</keyword>
<dbReference type="Gene3D" id="1.25.40.10">
    <property type="entry name" value="Tetratricopeptide repeat domain"/>
    <property type="match status" value="2"/>
</dbReference>
<protein>
    <submittedName>
        <fullName evidence="3">Uncharacterized protein</fullName>
    </submittedName>
</protein>
<sequence length="575" mass="63390">MSDRDQRIREQPPVPYPVSRFLRACPAIGRALIRLACGGFIWLGGLCLAAGAAPPSEGSAPVPLFDNLGTLHHAITTSSEQTQRYFDQGLRLVYAFNHEEAIRAFEEAARLDPAAAMPYWGIALALGPNINQATDKQAERRARDAVQKARARRSAASDAEQAYIDALAKRYGAKGGSRAALDRAYADAMRALWRRFPDDPDAGTLFAEALMDLRPWDYWTPDGKPKPGTEEIVATLEAVLASHPDHPGACHFYIHAVEASLSPERALPCAQRLPSLMPGAGHLVHMPAHIYIRLGQYHDAAERNEHAVHVDREYLAGRTLTGVYPTGYYNHNVHFLWASLLMEGRQAETIKAARELTATISEADARKDPWREAYLTTPIYSLIRFGQWDALLREPPPAKGLSLFDGMWRLGRGLALAATGRLPGAEGEHAALAALAKRLGRQKTPEQKTTRTLLKIAERLLAGDLAAHRQRYAEAVALFQEAIALEDGLPYTEPPHWPLPIRHYLGAALLMAGRPAEAEAVYRADLERHRHNGWALFGLAQSLRAQGKTAEAEAVEERFKSAWAHADVALTASRF</sequence>
<evidence type="ECO:0000256" key="2">
    <source>
        <dbReference type="SAM" id="Phobius"/>
    </source>
</evidence>
<organism evidence="3 4">
    <name type="scientific">Nitrospira moscoviensis</name>
    <dbReference type="NCBI Taxonomy" id="42253"/>
    <lineage>
        <taxon>Bacteria</taxon>
        <taxon>Pseudomonadati</taxon>
        <taxon>Nitrospirota</taxon>
        <taxon>Nitrospiria</taxon>
        <taxon>Nitrospirales</taxon>
        <taxon>Nitrospiraceae</taxon>
        <taxon>Nitrospira</taxon>
    </lineage>
</organism>
<dbReference type="EMBL" id="CP011801">
    <property type="protein sequence ID" value="ALA61196.1"/>
    <property type="molecule type" value="Genomic_DNA"/>
</dbReference>
<feature type="transmembrane region" description="Helical" evidence="2">
    <location>
        <begin position="31"/>
        <end position="53"/>
    </location>
</feature>
<proteinExistence type="predicted"/>